<reference evidence="2" key="1">
    <citation type="submission" date="2019-10" db="EMBL/GenBank/DDBJ databases">
        <authorList>
            <consortium name="DOE Joint Genome Institute"/>
            <person name="Kuo A."/>
            <person name="Miyauchi S."/>
            <person name="Kiss E."/>
            <person name="Drula E."/>
            <person name="Kohler A."/>
            <person name="Sanchez-Garcia M."/>
            <person name="Andreopoulos B."/>
            <person name="Barry K.W."/>
            <person name="Bonito G."/>
            <person name="Buee M."/>
            <person name="Carver A."/>
            <person name="Chen C."/>
            <person name="Cichocki N."/>
            <person name="Clum A."/>
            <person name="Culley D."/>
            <person name="Crous P.W."/>
            <person name="Fauchery L."/>
            <person name="Girlanda M."/>
            <person name="Hayes R."/>
            <person name="Keri Z."/>
            <person name="LaButti K."/>
            <person name="Lipzen A."/>
            <person name="Lombard V."/>
            <person name="Magnuson J."/>
            <person name="Maillard F."/>
            <person name="Morin E."/>
            <person name="Murat C."/>
            <person name="Nolan M."/>
            <person name="Ohm R."/>
            <person name="Pangilinan J."/>
            <person name="Pereira M."/>
            <person name="Perotto S."/>
            <person name="Peter M."/>
            <person name="Riley R."/>
            <person name="Sitrit Y."/>
            <person name="Stielow B."/>
            <person name="Szollosi G."/>
            <person name="Zifcakova L."/>
            <person name="Stursova M."/>
            <person name="Spatafora J.W."/>
            <person name="Tedersoo L."/>
            <person name="Vaario L.-M."/>
            <person name="Yamada A."/>
            <person name="Yan M."/>
            <person name="Wang P."/>
            <person name="Xu J."/>
            <person name="Bruns T."/>
            <person name="Baldrian P."/>
            <person name="Vilgalys R."/>
            <person name="Henrissat B."/>
            <person name="Grigoriev I.V."/>
            <person name="Hibbett D."/>
            <person name="Nagy L.G."/>
            <person name="Martin F.M."/>
        </authorList>
    </citation>
    <scope>NUCLEOTIDE SEQUENCE</scope>
    <source>
        <strain evidence="2">BED1</strain>
    </source>
</reference>
<gene>
    <name evidence="2" type="ORF">L210DRAFT_948756</name>
</gene>
<keyword evidence="3" id="KW-1185">Reference proteome</keyword>
<dbReference type="EMBL" id="WHUW01000011">
    <property type="protein sequence ID" value="KAF8440975.1"/>
    <property type="molecule type" value="Genomic_DNA"/>
</dbReference>
<reference evidence="2" key="2">
    <citation type="journal article" date="2020" name="Nat. Commun.">
        <title>Large-scale genome sequencing of mycorrhizal fungi provides insights into the early evolution of symbiotic traits.</title>
        <authorList>
            <person name="Miyauchi S."/>
            <person name="Kiss E."/>
            <person name="Kuo A."/>
            <person name="Drula E."/>
            <person name="Kohler A."/>
            <person name="Sanchez-Garcia M."/>
            <person name="Morin E."/>
            <person name="Andreopoulos B."/>
            <person name="Barry K.W."/>
            <person name="Bonito G."/>
            <person name="Buee M."/>
            <person name="Carver A."/>
            <person name="Chen C."/>
            <person name="Cichocki N."/>
            <person name="Clum A."/>
            <person name="Culley D."/>
            <person name="Crous P.W."/>
            <person name="Fauchery L."/>
            <person name="Girlanda M."/>
            <person name="Hayes R.D."/>
            <person name="Keri Z."/>
            <person name="LaButti K."/>
            <person name="Lipzen A."/>
            <person name="Lombard V."/>
            <person name="Magnuson J."/>
            <person name="Maillard F."/>
            <person name="Murat C."/>
            <person name="Nolan M."/>
            <person name="Ohm R.A."/>
            <person name="Pangilinan J."/>
            <person name="Pereira M.F."/>
            <person name="Perotto S."/>
            <person name="Peter M."/>
            <person name="Pfister S."/>
            <person name="Riley R."/>
            <person name="Sitrit Y."/>
            <person name="Stielow J.B."/>
            <person name="Szollosi G."/>
            <person name="Zifcakova L."/>
            <person name="Stursova M."/>
            <person name="Spatafora J.W."/>
            <person name="Tedersoo L."/>
            <person name="Vaario L.M."/>
            <person name="Yamada A."/>
            <person name="Yan M."/>
            <person name="Wang P."/>
            <person name="Xu J."/>
            <person name="Bruns T."/>
            <person name="Baldrian P."/>
            <person name="Vilgalys R."/>
            <person name="Dunand C."/>
            <person name="Henrissat B."/>
            <person name="Grigoriev I.V."/>
            <person name="Hibbett D."/>
            <person name="Nagy L.G."/>
            <person name="Martin F.M."/>
        </authorList>
    </citation>
    <scope>NUCLEOTIDE SEQUENCE</scope>
    <source>
        <strain evidence="2">BED1</strain>
    </source>
</reference>
<evidence type="ECO:0000313" key="3">
    <source>
        <dbReference type="Proteomes" id="UP001194468"/>
    </source>
</evidence>
<feature type="region of interest" description="Disordered" evidence="1">
    <location>
        <begin position="42"/>
        <end position="106"/>
    </location>
</feature>
<protein>
    <submittedName>
        <fullName evidence="2">Uncharacterized protein</fullName>
    </submittedName>
</protein>
<evidence type="ECO:0000313" key="2">
    <source>
        <dbReference type="EMBL" id="KAF8440975.1"/>
    </source>
</evidence>
<dbReference type="AlphaFoldDB" id="A0AAD4BVR2"/>
<organism evidence="2 3">
    <name type="scientific">Boletus edulis BED1</name>
    <dbReference type="NCBI Taxonomy" id="1328754"/>
    <lineage>
        <taxon>Eukaryota</taxon>
        <taxon>Fungi</taxon>
        <taxon>Dikarya</taxon>
        <taxon>Basidiomycota</taxon>
        <taxon>Agaricomycotina</taxon>
        <taxon>Agaricomycetes</taxon>
        <taxon>Agaricomycetidae</taxon>
        <taxon>Boletales</taxon>
        <taxon>Boletineae</taxon>
        <taxon>Boletaceae</taxon>
        <taxon>Boletoideae</taxon>
        <taxon>Boletus</taxon>
    </lineage>
</organism>
<evidence type="ECO:0000256" key="1">
    <source>
        <dbReference type="SAM" id="MobiDB-lite"/>
    </source>
</evidence>
<sequence>MILNWPDGVVREKERGMYSLSIEQAGKLRHALTREDDRRLRFGRSTNEMTESTVNNEGIASESHPCTSSSKRTHRCSGCGRPGKKSKFRVTTAENYAESANDGRGA</sequence>
<feature type="compositionally biased region" description="Polar residues" evidence="1">
    <location>
        <begin position="44"/>
        <end position="70"/>
    </location>
</feature>
<comment type="caution">
    <text evidence="2">The sequence shown here is derived from an EMBL/GenBank/DDBJ whole genome shotgun (WGS) entry which is preliminary data.</text>
</comment>
<proteinExistence type="predicted"/>
<dbReference type="Proteomes" id="UP001194468">
    <property type="component" value="Unassembled WGS sequence"/>
</dbReference>
<accession>A0AAD4BVR2</accession>
<name>A0AAD4BVR2_BOLED</name>